<name>A0A6A5T9C8_9PLEO</name>
<evidence type="ECO:0000256" key="1">
    <source>
        <dbReference type="SAM" id="Phobius"/>
    </source>
</evidence>
<keyword evidence="1" id="KW-0472">Membrane</keyword>
<protein>
    <submittedName>
        <fullName evidence="2">Uncharacterized protein</fullName>
    </submittedName>
</protein>
<proteinExistence type="predicted"/>
<keyword evidence="1" id="KW-0812">Transmembrane</keyword>
<dbReference type="Proteomes" id="UP000800035">
    <property type="component" value="Unassembled WGS sequence"/>
</dbReference>
<dbReference type="EMBL" id="ML977047">
    <property type="protein sequence ID" value="KAF1948838.1"/>
    <property type="molecule type" value="Genomic_DNA"/>
</dbReference>
<keyword evidence="1" id="KW-1133">Transmembrane helix</keyword>
<organism evidence="2 3">
    <name type="scientific">Byssothecium circinans</name>
    <dbReference type="NCBI Taxonomy" id="147558"/>
    <lineage>
        <taxon>Eukaryota</taxon>
        <taxon>Fungi</taxon>
        <taxon>Dikarya</taxon>
        <taxon>Ascomycota</taxon>
        <taxon>Pezizomycotina</taxon>
        <taxon>Dothideomycetes</taxon>
        <taxon>Pleosporomycetidae</taxon>
        <taxon>Pleosporales</taxon>
        <taxon>Massarineae</taxon>
        <taxon>Massarinaceae</taxon>
        <taxon>Byssothecium</taxon>
    </lineage>
</organism>
<feature type="transmembrane region" description="Helical" evidence="1">
    <location>
        <begin position="20"/>
        <end position="38"/>
    </location>
</feature>
<sequence length="66" mass="7624">MTSSERLVHATIWNGFSRLGWWRFKLSLLFYFLPFSFVENGKNGFGVGGGVLQRKGWHGPRYRSVS</sequence>
<evidence type="ECO:0000313" key="3">
    <source>
        <dbReference type="Proteomes" id="UP000800035"/>
    </source>
</evidence>
<keyword evidence="3" id="KW-1185">Reference proteome</keyword>
<gene>
    <name evidence="2" type="ORF">CC80DRAFT_295721</name>
</gene>
<dbReference type="AlphaFoldDB" id="A0A6A5T9C8"/>
<reference evidence="2" key="1">
    <citation type="journal article" date="2020" name="Stud. Mycol.">
        <title>101 Dothideomycetes genomes: a test case for predicting lifestyles and emergence of pathogens.</title>
        <authorList>
            <person name="Haridas S."/>
            <person name="Albert R."/>
            <person name="Binder M."/>
            <person name="Bloem J."/>
            <person name="Labutti K."/>
            <person name="Salamov A."/>
            <person name="Andreopoulos B."/>
            <person name="Baker S."/>
            <person name="Barry K."/>
            <person name="Bills G."/>
            <person name="Bluhm B."/>
            <person name="Cannon C."/>
            <person name="Castanera R."/>
            <person name="Culley D."/>
            <person name="Daum C."/>
            <person name="Ezra D."/>
            <person name="Gonzalez J."/>
            <person name="Henrissat B."/>
            <person name="Kuo A."/>
            <person name="Liang C."/>
            <person name="Lipzen A."/>
            <person name="Lutzoni F."/>
            <person name="Magnuson J."/>
            <person name="Mondo S."/>
            <person name="Nolan M."/>
            <person name="Ohm R."/>
            <person name="Pangilinan J."/>
            <person name="Park H.-J."/>
            <person name="Ramirez L."/>
            <person name="Alfaro M."/>
            <person name="Sun H."/>
            <person name="Tritt A."/>
            <person name="Yoshinaga Y."/>
            <person name="Zwiers L.-H."/>
            <person name="Turgeon B."/>
            <person name="Goodwin S."/>
            <person name="Spatafora J."/>
            <person name="Crous P."/>
            <person name="Grigoriev I."/>
        </authorList>
    </citation>
    <scope>NUCLEOTIDE SEQUENCE</scope>
    <source>
        <strain evidence="2">CBS 675.92</strain>
    </source>
</reference>
<evidence type="ECO:0000313" key="2">
    <source>
        <dbReference type="EMBL" id="KAF1948838.1"/>
    </source>
</evidence>
<accession>A0A6A5T9C8</accession>